<dbReference type="Proteomes" id="UP000723463">
    <property type="component" value="Unassembled WGS sequence"/>
</dbReference>
<dbReference type="InterPro" id="IPR011990">
    <property type="entry name" value="TPR-like_helical_dom_sf"/>
</dbReference>
<dbReference type="Gene3D" id="2.170.270.10">
    <property type="entry name" value="SET domain"/>
    <property type="match status" value="1"/>
</dbReference>
<dbReference type="GO" id="GO:0005634">
    <property type="term" value="C:nucleus"/>
    <property type="evidence" value="ECO:0007669"/>
    <property type="project" value="TreeGrafter"/>
</dbReference>
<dbReference type="GO" id="GO:0005737">
    <property type="term" value="C:cytoplasm"/>
    <property type="evidence" value="ECO:0007669"/>
    <property type="project" value="TreeGrafter"/>
</dbReference>
<feature type="region of interest" description="Disordered" evidence="4">
    <location>
        <begin position="1"/>
        <end position="39"/>
    </location>
</feature>
<dbReference type="InterPro" id="IPR052097">
    <property type="entry name" value="SET-MYND_domain_protein"/>
</dbReference>
<dbReference type="EMBL" id="JAAAXW010000015">
    <property type="protein sequence ID" value="KAF9549855.1"/>
    <property type="molecule type" value="Genomic_DNA"/>
</dbReference>
<dbReference type="SUPFAM" id="SSF82199">
    <property type="entry name" value="SET domain"/>
    <property type="match status" value="1"/>
</dbReference>
<gene>
    <name evidence="5" type="primary">SMYD4</name>
    <name evidence="5" type="ORF">EC957_002426</name>
</gene>
<keyword evidence="3" id="KW-0949">S-adenosyl-L-methionine</keyword>
<dbReference type="GO" id="GO:0008168">
    <property type="term" value="F:methyltransferase activity"/>
    <property type="evidence" value="ECO:0007669"/>
    <property type="project" value="UniProtKB-KW"/>
</dbReference>
<keyword evidence="1" id="KW-0489">Methyltransferase</keyword>
<evidence type="ECO:0000256" key="4">
    <source>
        <dbReference type="SAM" id="MobiDB-lite"/>
    </source>
</evidence>
<evidence type="ECO:0000256" key="3">
    <source>
        <dbReference type="ARBA" id="ARBA00022691"/>
    </source>
</evidence>
<feature type="compositionally biased region" description="Polar residues" evidence="4">
    <location>
        <begin position="1"/>
        <end position="20"/>
    </location>
</feature>
<evidence type="ECO:0000256" key="1">
    <source>
        <dbReference type="ARBA" id="ARBA00022603"/>
    </source>
</evidence>
<comment type="caution">
    <text evidence="5">The sequence shown here is derived from an EMBL/GenBank/DDBJ whole genome shotgun (WGS) entry which is preliminary data.</text>
</comment>
<dbReference type="AlphaFoldDB" id="A0A9P6FFS0"/>
<sequence length="745" mass="83251">MATKSAETGRSYTHNSTNMHNQRRNHNHGHSHDHHQDPKTNTYRERLLQAVNKSKTPEEIISNPVAACYQPTDLTRLLAMPAHSYSAVKKAFNSKSCIKSRSRTWTPASGLDLLPKLYQGNTSAGALSVQAATRVATTTRRGSVARSTERSKLDTQFRVGFSMAYGHSIELNMENETIKDGSAIDSGTYILDRDELPYASVIDKEWRGKLCEECLRKLPVEDDGDAVLECRSCPRLTDGSGGGGEDLELKPAKFCSRECLELAWRTWHGYECKFMEELDQFEQDIRLSLRIFWRNGQEGVRLVTGEAADTKHNSIDTLTCKAAGLSLNNTNFNNVNNIDEANRKSRVHSKDGSQISIQELYHNFDRLQPKTQMALLIKAHYLQELMGLSKNAARELAQIQALVKFNCFAIKSKMYKDADGDGGICYQEEYAVGSGVYLLASMFNHSCAPNAMVVFGIQGKTSLRGGLENIAGGGGKGVDPRVLNVLTSKSLKAYGSVPAQVEISYGPTGGRMRTDERKECLRQKYLFDCNCSACNDRYAETFRKRVFKCQKGGYACRPMLDDDDECPTCGEKVDRATRNKVRFKYTCVMIVASALQLMMQLIAKLLGDSTNPTLPFSRRLTLLKTLEASQSRLFVDTYVIYGHTCDQLAMVYTQSGDLGQGTQWCRKALKAVMVNFPHDSIEVAQEKLKLAGLLFNNQQHREALKHVQAAIVLYKGHYGAESKEPDLLELYKMEEVLKPIVGEDC</sequence>
<protein>
    <submittedName>
        <fullName evidence="5">SET and MYND domain-containing protein 4</fullName>
    </submittedName>
</protein>
<keyword evidence="2" id="KW-0808">Transferase</keyword>
<organism evidence="5 6">
    <name type="scientific">Mortierella hygrophila</name>
    <dbReference type="NCBI Taxonomy" id="979708"/>
    <lineage>
        <taxon>Eukaryota</taxon>
        <taxon>Fungi</taxon>
        <taxon>Fungi incertae sedis</taxon>
        <taxon>Mucoromycota</taxon>
        <taxon>Mortierellomycotina</taxon>
        <taxon>Mortierellomycetes</taxon>
        <taxon>Mortierellales</taxon>
        <taxon>Mortierellaceae</taxon>
        <taxon>Mortierella</taxon>
    </lineage>
</organism>
<name>A0A9P6FFS0_9FUNG</name>
<evidence type="ECO:0000313" key="6">
    <source>
        <dbReference type="Proteomes" id="UP000723463"/>
    </source>
</evidence>
<dbReference type="PANTHER" id="PTHR46165">
    <property type="entry name" value="SET AND MYND DOMAIN-CONTAINING PROTEIN 4"/>
    <property type="match status" value="1"/>
</dbReference>
<feature type="compositionally biased region" description="Basic residues" evidence="4">
    <location>
        <begin position="21"/>
        <end position="33"/>
    </location>
</feature>
<evidence type="ECO:0000313" key="5">
    <source>
        <dbReference type="EMBL" id="KAF9549855.1"/>
    </source>
</evidence>
<proteinExistence type="predicted"/>
<dbReference type="GO" id="GO:0042826">
    <property type="term" value="F:histone deacetylase binding"/>
    <property type="evidence" value="ECO:0007669"/>
    <property type="project" value="TreeGrafter"/>
</dbReference>
<accession>A0A9P6FFS0</accession>
<dbReference type="InterPro" id="IPR046341">
    <property type="entry name" value="SET_dom_sf"/>
</dbReference>
<evidence type="ECO:0000256" key="2">
    <source>
        <dbReference type="ARBA" id="ARBA00022679"/>
    </source>
</evidence>
<dbReference type="PANTHER" id="PTHR46165:SF2">
    <property type="entry name" value="SET AND MYND DOMAIN-CONTAINING PROTEIN 4"/>
    <property type="match status" value="1"/>
</dbReference>
<reference evidence="5" key="1">
    <citation type="journal article" date="2020" name="Fungal Divers.">
        <title>Resolving the Mortierellaceae phylogeny through synthesis of multi-gene phylogenetics and phylogenomics.</title>
        <authorList>
            <person name="Vandepol N."/>
            <person name="Liber J."/>
            <person name="Desiro A."/>
            <person name="Na H."/>
            <person name="Kennedy M."/>
            <person name="Barry K."/>
            <person name="Grigoriev I.V."/>
            <person name="Miller A.N."/>
            <person name="O'Donnell K."/>
            <person name="Stajich J.E."/>
            <person name="Bonito G."/>
        </authorList>
    </citation>
    <scope>NUCLEOTIDE SEQUENCE</scope>
    <source>
        <strain evidence="5">NRRL 2591</strain>
    </source>
</reference>
<dbReference type="Gene3D" id="1.25.40.10">
    <property type="entry name" value="Tetratricopeptide repeat domain"/>
    <property type="match status" value="1"/>
</dbReference>
<dbReference type="GO" id="GO:0032259">
    <property type="term" value="P:methylation"/>
    <property type="evidence" value="ECO:0007669"/>
    <property type="project" value="UniProtKB-KW"/>
</dbReference>
<keyword evidence="6" id="KW-1185">Reference proteome</keyword>